<dbReference type="Proteomes" id="UP001595579">
    <property type="component" value="Unassembled WGS sequence"/>
</dbReference>
<evidence type="ECO:0000256" key="4">
    <source>
        <dbReference type="ARBA" id="ARBA00022842"/>
    </source>
</evidence>
<dbReference type="InterPro" id="IPR036412">
    <property type="entry name" value="HAD-like_sf"/>
</dbReference>
<reference evidence="7" key="1">
    <citation type="journal article" date="2019" name="Int. J. Syst. Evol. Microbiol.">
        <title>The Global Catalogue of Microorganisms (GCM) 10K type strain sequencing project: providing services to taxonomists for standard genome sequencing and annotation.</title>
        <authorList>
            <consortium name="The Broad Institute Genomics Platform"/>
            <consortium name="The Broad Institute Genome Sequencing Center for Infectious Disease"/>
            <person name="Wu L."/>
            <person name="Ma J."/>
        </authorList>
    </citation>
    <scope>NUCLEOTIDE SEQUENCE [LARGE SCALE GENOMIC DNA]</scope>
    <source>
        <strain evidence="7">CECT 7698</strain>
    </source>
</reference>
<dbReference type="RefSeq" id="WP_386776943.1">
    <property type="nucleotide sequence ID" value="NZ_JBHRUG010000048.1"/>
</dbReference>
<keyword evidence="6" id="KW-0378">Hydrolase</keyword>
<dbReference type="Pfam" id="PF13344">
    <property type="entry name" value="Hydrolase_6"/>
    <property type="match status" value="1"/>
</dbReference>
<dbReference type="Gene3D" id="3.40.50.1000">
    <property type="entry name" value="HAD superfamily/HAD-like"/>
    <property type="match status" value="2"/>
</dbReference>
<dbReference type="PANTHER" id="PTHR19288:SF46">
    <property type="entry name" value="HALOACID DEHALOGENASE-LIKE HYDROLASE DOMAIN-CONTAINING PROTEIN 2"/>
    <property type="match status" value="1"/>
</dbReference>
<protein>
    <recommendedName>
        <fullName evidence="5">Haloacid dehalogenase-like hydrolase domain-containing protein 2</fullName>
    </recommendedName>
</protein>
<keyword evidence="3" id="KW-0479">Metal-binding</keyword>
<evidence type="ECO:0000313" key="7">
    <source>
        <dbReference type="Proteomes" id="UP001595579"/>
    </source>
</evidence>
<dbReference type="EMBL" id="JBHRUG010000048">
    <property type="protein sequence ID" value="MFC3286158.1"/>
    <property type="molecule type" value="Genomic_DNA"/>
</dbReference>
<evidence type="ECO:0000256" key="3">
    <source>
        <dbReference type="ARBA" id="ARBA00022723"/>
    </source>
</evidence>
<keyword evidence="4" id="KW-0460">Magnesium</keyword>
<gene>
    <name evidence="6" type="ORF">ACFOEV_21375</name>
</gene>
<evidence type="ECO:0000256" key="2">
    <source>
        <dbReference type="ARBA" id="ARBA00007958"/>
    </source>
</evidence>
<sequence>MPQAVLLDISGVLHEDAVPLPGAVEAVQRLQASDMALRFVTNTSRKTAATVYAELLEMGFAVERQQIFTAPGAVKGYLQQHRLRPYLLIHDNLIPEFEELDRHDPNAVVVCDAERRFDYAHLDDAFQLLQDGAPLLAVGTNRYFRRQGRLHLDAGPFVKALEYAADTRAIILGKPAGDFFRAVLEDVGVEAADALMVGDDAEADVAAAMAAGLQGCLVKSGKYREGDENRAPGARAATSLAELVATLS</sequence>
<dbReference type="SUPFAM" id="SSF56784">
    <property type="entry name" value="HAD-like"/>
    <property type="match status" value="1"/>
</dbReference>
<keyword evidence="7" id="KW-1185">Reference proteome</keyword>
<dbReference type="PANTHER" id="PTHR19288">
    <property type="entry name" value="4-NITROPHENYLPHOSPHATASE-RELATED"/>
    <property type="match status" value="1"/>
</dbReference>
<comment type="caution">
    <text evidence="6">The sequence shown here is derived from an EMBL/GenBank/DDBJ whole genome shotgun (WGS) entry which is preliminary data.</text>
</comment>
<accession>A0ABV7LUP5</accession>
<dbReference type="InterPro" id="IPR006355">
    <property type="entry name" value="LHPP/HDHD2"/>
</dbReference>
<dbReference type="Pfam" id="PF13242">
    <property type="entry name" value="Hydrolase_like"/>
    <property type="match status" value="1"/>
</dbReference>
<comment type="cofactor">
    <cofactor evidence="1">
        <name>Mg(2+)</name>
        <dbReference type="ChEBI" id="CHEBI:18420"/>
    </cofactor>
</comment>
<proteinExistence type="inferred from homology"/>
<dbReference type="InterPro" id="IPR023214">
    <property type="entry name" value="HAD_sf"/>
</dbReference>
<evidence type="ECO:0000256" key="1">
    <source>
        <dbReference type="ARBA" id="ARBA00001946"/>
    </source>
</evidence>
<dbReference type="InterPro" id="IPR006357">
    <property type="entry name" value="HAD-SF_hydro_IIA"/>
</dbReference>
<dbReference type="NCBIfam" id="TIGR01460">
    <property type="entry name" value="HAD-SF-IIA"/>
    <property type="match status" value="1"/>
</dbReference>
<name>A0ABV7LUP5_9GAMM</name>
<comment type="similarity">
    <text evidence="2">Belongs to the HAD-like hydrolase superfamily.</text>
</comment>
<evidence type="ECO:0000256" key="5">
    <source>
        <dbReference type="ARBA" id="ARBA00039666"/>
    </source>
</evidence>
<organism evidence="6 7">
    <name type="scientific">Litchfieldella rifensis</name>
    <dbReference type="NCBI Taxonomy" id="762643"/>
    <lineage>
        <taxon>Bacteria</taxon>
        <taxon>Pseudomonadati</taxon>
        <taxon>Pseudomonadota</taxon>
        <taxon>Gammaproteobacteria</taxon>
        <taxon>Oceanospirillales</taxon>
        <taxon>Halomonadaceae</taxon>
        <taxon>Litchfieldella</taxon>
    </lineage>
</organism>
<dbReference type="NCBIfam" id="TIGR01458">
    <property type="entry name" value="HAD-SF-IIA-hyp3"/>
    <property type="match status" value="1"/>
</dbReference>
<evidence type="ECO:0000313" key="6">
    <source>
        <dbReference type="EMBL" id="MFC3286158.1"/>
    </source>
</evidence>
<dbReference type="GO" id="GO:0016787">
    <property type="term" value="F:hydrolase activity"/>
    <property type="evidence" value="ECO:0007669"/>
    <property type="project" value="UniProtKB-KW"/>
</dbReference>